<evidence type="ECO:0000259" key="1">
    <source>
        <dbReference type="Pfam" id="PF05193"/>
    </source>
</evidence>
<sequence length="420" mass="47035">MTEITIKPNIYLNIQPTQQFSTIRIEFNFSTEMQAENTADRTLAAKMLENASTVYQSQTQIARALSQLYGADFGIDVLKVGRLHVVKAHMAVIDPHFIDDKQPILEQALAFMKTMLYQPMGNAEQGFDATIFNRQKELLLDEVAGLEDDRPYIANRHALQAYFDETAQGLPAYGTSNAIEEADELSAWRAWEDMIQTNRVDIIVSGDVEPADIQPALEDLVTPQVPAPVQPFYHQLVHATVNHLVEQQPVNQSQLVIIYQLVIPEERRFAAYVFDQIFGGTPVSRLFLDVRETKGLAYGISTDYNRFTDVLLVTAGIADTQIKQTQKAIAANLQKLQVEPISDTELHTIKELMKTEYMVSLDNQSQVTDRAFIATMTKLSQAEWFAALDAVTVADVQSVAKEMVEQVDFVLEGAGDDADE</sequence>
<dbReference type="PANTHER" id="PTHR11851:SF186">
    <property type="entry name" value="INACTIVE METALLOPROTEASE YMFF-RELATED"/>
    <property type="match status" value="1"/>
</dbReference>
<evidence type="ECO:0000313" key="2">
    <source>
        <dbReference type="EMBL" id="KRN47126.1"/>
    </source>
</evidence>
<reference evidence="2 3" key="1">
    <citation type="journal article" date="2015" name="Genome Announc.">
        <title>Expanding the biotechnology potential of lactobacilli through comparative genomics of 213 strains and associated genera.</title>
        <authorList>
            <person name="Sun Z."/>
            <person name="Harris H.M."/>
            <person name="McCann A."/>
            <person name="Guo C."/>
            <person name="Argimon S."/>
            <person name="Zhang W."/>
            <person name="Yang X."/>
            <person name="Jeffery I.B."/>
            <person name="Cooney J.C."/>
            <person name="Kagawa T.F."/>
            <person name="Liu W."/>
            <person name="Song Y."/>
            <person name="Salvetti E."/>
            <person name="Wrobel A."/>
            <person name="Rasinkangas P."/>
            <person name="Parkhill J."/>
            <person name="Rea M.C."/>
            <person name="O'Sullivan O."/>
            <person name="Ritari J."/>
            <person name="Douillard F.P."/>
            <person name="Paul Ross R."/>
            <person name="Yang R."/>
            <person name="Briner A.E."/>
            <person name="Felis G.E."/>
            <person name="de Vos W.M."/>
            <person name="Barrangou R."/>
            <person name="Klaenhammer T.R."/>
            <person name="Caufield P.W."/>
            <person name="Cui Y."/>
            <person name="Zhang H."/>
            <person name="O'Toole P.W."/>
        </authorList>
    </citation>
    <scope>NUCLEOTIDE SEQUENCE [LARGE SCALE GENOMIC DNA]</scope>
    <source>
        <strain evidence="2 3">DSM 20410</strain>
    </source>
</reference>
<dbReference type="AlphaFoldDB" id="A0A0R2H692"/>
<dbReference type="GO" id="GO:0046872">
    <property type="term" value="F:metal ion binding"/>
    <property type="evidence" value="ECO:0007669"/>
    <property type="project" value="InterPro"/>
</dbReference>
<dbReference type="Gene3D" id="3.30.830.10">
    <property type="entry name" value="Metalloenzyme, LuxS/M16 peptidase-like"/>
    <property type="match status" value="2"/>
</dbReference>
<name>A0A0R2H692_WEIVI</name>
<comment type="caution">
    <text evidence="2">The sequence shown here is derived from an EMBL/GenBank/DDBJ whole genome shotgun (WGS) entry which is preliminary data.</text>
</comment>
<dbReference type="RefSeq" id="WP_057744287.1">
    <property type="nucleotide sequence ID" value="NZ_BJLU01000003.1"/>
</dbReference>
<protein>
    <submittedName>
        <fullName evidence="2">Zn-dependent peptidase</fullName>
    </submittedName>
</protein>
<dbReference type="EMBL" id="JQBM01000001">
    <property type="protein sequence ID" value="KRN47126.1"/>
    <property type="molecule type" value="Genomic_DNA"/>
</dbReference>
<feature type="domain" description="Peptidase M16 C-terminal" evidence="1">
    <location>
        <begin position="192"/>
        <end position="351"/>
    </location>
</feature>
<dbReference type="PATRIC" id="fig|1629.5.peg.400"/>
<dbReference type="OrthoDB" id="9762085at2"/>
<dbReference type="PANTHER" id="PTHR11851">
    <property type="entry name" value="METALLOPROTEASE"/>
    <property type="match status" value="1"/>
</dbReference>
<dbReference type="InterPro" id="IPR007863">
    <property type="entry name" value="Peptidase_M16_C"/>
</dbReference>
<keyword evidence="3" id="KW-1185">Reference proteome</keyword>
<dbReference type="SUPFAM" id="SSF63411">
    <property type="entry name" value="LuxS/MPP-like metallohydrolase"/>
    <property type="match status" value="2"/>
</dbReference>
<organism evidence="2 3">
    <name type="scientific">Weissella viridescens</name>
    <name type="common">Lactobacillus viridescens</name>
    <dbReference type="NCBI Taxonomy" id="1629"/>
    <lineage>
        <taxon>Bacteria</taxon>
        <taxon>Bacillati</taxon>
        <taxon>Bacillota</taxon>
        <taxon>Bacilli</taxon>
        <taxon>Lactobacillales</taxon>
        <taxon>Lactobacillaceae</taxon>
        <taxon>Weissella</taxon>
    </lineage>
</organism>
<dbReference type="NCBIfam" id="NF047422">
    <property type="entry name" value="YfmF_fam"/>
    <property type="match status" value="1"/>
</dbReference>
<dbReference type="Proteomes" id="UP000051992">
    <property type="component" value="Unassembled WGS sequence"/>
</dbReference>
<evidence type="ECO:0000313" key="3">
    <source>
        <dbReference type="Proteomes" id="UP000051992"/>
    </source>
</evidence>
<dbReference type="InterPro" id="IPR050361">
    <property type="entry name" value="MPP/UQCRC_Complex"/>
</dbReference>
<gene>
    <name evidence="2" type="ORF">IV50_GL000396</name>
</gene>
<proteinExistence type="predicted"/>
<accession>A0A0R2H692</accession>
<dbReference type="Pfam" id="PF05193">
    <property type="entry name" value="Peptidase_M16_C"/>
    <property type="match status" value="1"/>
</dbReference>
<dbReference type="InterPro" id="IPR011249">
    <property type="entry name" value="Metalloenz_LuxS/M16"/>
</dbReference>